<evidence type="ECO:0000313" key="6">
    <source>
        <dbReference type="Proteomes" id="UP000703661"/>
    </source>
</evidence>
<dbReference type="Pfam" id="PF03221">
    <property type="entry name" value="HTH_Tnp_Tc5"/>
    <property type="match status" value="1"/>
</dbReference>
<feature type="compositionally biased region" description="Polar residues" evidence="3">
    <location>
        <begin position="97"/>
        <end position="107"/>
    </location>
</feature>
<dbReference type="Pfam" id="PF04218">
    <property type="entry name" value="CENP-B_N"/>
    <property type="match status" value="1"/>
</dbReference>
<proteinExistence type="predicted"/>
<accession>A0A9P6T1Q1</accession>
<sequence>MNTSDKSITFKASDRMGSPRKSSRGQDTGRHERLERGNSDIFGDLAGDDRQATRVPPLVSTLPHIGTQVNSHKVADEDKTLEPRAPPTQNPSADVGGQTQVSNSLQKALSPAERMTEPFSDTEHSAGDEHEGQDQHHKDFLQYHGNQQNLGLYSATADLEVGSALFSASPSVPQVGQHPRLERPFPLSHPLSQVDYASASSTSTLKRPTVLSGSSNNSSRGRKFRRGDMPMHGTQQIIQQPQAGLAEDPRSDVSVSYNQQQSGNAELLSLDGNGQVATPQSMDGSPRRQLNESPELSPLKKKRAKLTNEERRWIIAFHEKNPDMTDTEIGKKVGRPRTTVTGVIKNKDDILAEEPSKDCRRVKPRKPEVEIALARWVEDEESRGKIISPKHASKRAKKIHDEIYREAKDPPSGEYASSWLKGFEKRYRPLKKIADLPSQADKEAWQGLIDDCISKCEPEEIYYCHVTSMRQDAVPTRDPYNGNATRPFASVLLSCNAAGTVLLDPIVGYSQVRPDTVGESPREFGGLTSSSIEQWLMDLDERVSKPTLLLASLSMWSTFDIALPKRLKFVILIHVPESINSLLPMGATLVKEFKGFFYKRQHSTTWGQAHVQGQVQREYRLDLIKQAWHDIQGSSIKRSVENSKKVVAGLLKGSTL</sequence>
<keyword evidence="1" id="KW-0238">DNA-binding</keyword>
<reference evidence="5" key="1">
    <citation type="journal article" date="2020" name="Fungal Divers.">
        <title>Resolving the Mortierellaceae phylogeny through synthesis of multi-gene phylogenetics and phylogenomics.</title>
        <authorList>
            <person name="Vandepol N."/>
            <person name="Liber J."/>
            <person name="Desiro A."/>
            <person name="Na H."/>
            <person name="Kennedy M."/>
            <person name="Barry K."/>
            <person name="Grigoriev I.V."/>
            <person name="Miller A.N."/>
            <person name="O'Donnell K."/>
            <person name="Stajich J.E."/>
            <person name="Bonito G."/>
        </authorList>
    </citation>
    <scope>NUCLEOTIDE SEQUENCE</scope>
    <source>
        <strain evidence="5">NRRL 2769</strain>
    </source>
</reference>
<protein>
    <recommendedName>
        <fullName evidence="4">HTH CENPB-type domain-containing protein</fullName>
    </recommendedName>
</protein>
<dbReference type="PANTHER" id="PTHR19303">
    <property type="entry name" value="TRANSPOSON"/>
    <property type="match status" value="1"/>
</dbReference>
<dbReference type="PROSITE" id="PS51253">
    <property type="entry name" value="HTH_CENPB"/>
    <property type="match status" value="1"/>
</dbReference>
<feature type="domain" description="HTH CENPB-type" evidence="4">
    <location>
        <begin position="357"/>
        <end position="433"/>
    </location>
</feature>
<evidence type="ECO:0000256" key="2">
    <source>
        <dbReference type="ARBA" id="ARBA00023242"/>
    </source>
</evidence>
<evidence type="ECO:0000313" key="5">
    <source>
        <dbReference type="EMBL" id="KAG0017478.1"/>
    </source>
</evidence>
<dbReference type="AlphaFoldDB" id="A0A9P6T1Q1"/>
<dbReference type="InterPro" id="IPR006600">
    <property type="entry name" value="HTH_CenpB_DNA-bd_dom"/>
</dbReference>
<dbReference type="InterPro" id="IPR007889">
    <property type="entry name" value="HTH_Psq"/>
</dbReference>
<feature type="region of interest" description="Disordered" evidence="3">
    <location>
        <begin position="198"/>
        <end position="228"/>
    </location>
</feature>
<dbReference type="SUPFAM" id="SSF46689">
    <property type="entry name" value="Homeodomain-like"/>
    <property type="match status" value="1"/>
</dbReference>
<feature type="region of interest" description="Disordered" evidence="3">
    <location>
        <begin position="1"/>
        <end position="135"/>
    </location>
</feature>
<dbReference type="OrthoDB" id="2443471at2759"/>
<comment type="caution">
    <text evidence="5">The sequence shown here is derived from an EMBL/GenBank/DDBJ whole genome shotgun (WGS) entry which is preliminary data.</text>
</comment>
<feature type="region of interest" description="Disordered" evidence="3">
    <location>
        <begin position="267"/>
        <end position="304"/>
    </location>
</feature>
<feature type="compositionally biased region" description="Basic and acidic residues" evidence="3">
    <location>
        <begin position="121"/>
        <end position="135"/>
    </location>
</feature>
<dbReference type="PANTHER" id="PTHR19303:SF73">
    <property type="entry name" value="PROTEIN PDC2"/>
    <property type="match status" value="1"/>
</dbReference>
<dbReference type="InterPro" id="IPR050863">
    <property type="entry name" value="CenT-Element_Derived"/>
</dbReference>
<dbReference type="Proteomes" id="UP000703661">
    <property type="component" value="Unassembled WGS sequence"/>
</dbReference>
<evidence type="ECO:0000259" key="4">
    <source>
        <dbReference type="PROSITE" id="PS51253"/>
    </source>
</evidence>
<keyword evidence="6" id="KW-1185">Reference proteome</keyword>
<organism evidence="5 6">
    <name type="scientific">Entomortierella chlamydospora</name>
    <dbReference type="NCBI Taxonomy" id="101097"/>
    <lineage>
        <taxon>Eukaryota</taxon>
        <taxon>Fungi</taxon>
        <taxon>Fungi incertae sedis</taxon>
        <taxon>Mucoromycota</taxon>
        <taxon>Mortierellomycotina</taxon>
        <taxon>Mortierellomycetes</taxon>
        <taxon>Mortierellales</taxon>
        <taxon>Mortierellaceae</taxon>
        <taxon>Entomortierella</taxon>
    </lineage>
</organism>
<dbReference type="EMBL" id="JAAAID010000441">
    <property type="protein sequence ID" value="KAG0017478.1"/>
    <property type="molecule type" value="Genomic_DNA"/>
</dbReference>
<keyword evidence="2" id="KW-0539">Nucleus</keyword>
<evidence type="ECO:0000256" key="3">
    <source>
        <dbReference type="SAM" id="MobiDB-lite"/>
    </source>
</evidence>
<name>A0A9P6T1Q1_9FUNG</name>
<feature type="region of interest" description="Disordered" evidence="3">
    <location>
        <begin position="169"/>
        <end position="188"/>
    </location>
</feature>
<dbReference type="GO" id="GO:0005634">
    <property type="term" value="C:nucleus"/>
    <property type="evidence" value="ECO:0007669"/>
    <property type="project" value="TreeGrafter"/>
</dbReference>
<dbReference type="Gene3D" id="1.10.10.60">
    <property type="entry name" value="Homeodomain-like"/>
    <property type="match status" value="2"/>
</dbReference>
<feature type="compositionally biased region" description="Basic and acidic residues" evidence="3">
    <location>
        <begin position="73"/>
        <end position="82"/>
    </location>
</feature>
<evidence type="ECO:0000256" key="1">
    <source>
        <dbReference type="ARBA" id="ARBA00023125"/>
    </source>
</evidence>
<dbReference type="InterPro" id="IPR009057">
    <property type="entry name" value="Homeodomain-like_sf"/>
</dbReference>
<gene>
    <name evidence="5" type="ORF">BGZ80_008249</name>
</gene>
<feature type="region of interest" description="Disordered" evidence="3">
    <location>
        <begin position="240"/>
        <end position="259"/>
    </location>
</feature>
<dbReference type="GO" id="GO:0003677">
    <property type="term" value="F:DNA binding"/>
    <property type="evidence" value="ECO:0007669"/>
    <property type="project" value="UniProtKB-KW"/>
</dbReference>
<feature type="compositionally biased region" description="Basic and acidic residues" evidence="3">
    <location>
        <begin position="27"/>
        <end position="38"/>
    </location>
</feature>